<dbReference type="Proteomes" id="UP000193642">
    <property type="component" value="Unassembled WGS sequence"/>
</dbReference>
<protein>
    <submittedName>
        <fullName evidence="2">Uncharacterized protein</fullName>
    </submittedName>
</protein>
<dbReference type="OrthoDB" id="10401509at2759"/>
<feature type="transmembrane region" description="Helical" evidence="1">
    <location>
        <begin position="442"/>
        <end position="465"/>
    </location>
</feature>
<sequence length="466" mass="48533">MLVADQSFTLSCGDVKSGEASIANDGTCSFAIDFNNCPTTIKLTTSASANTLQAEMTFNLVITGQASTPITTSTQTETGVASIDKVQYLIDDKDATKSKADVTLKVSNGLANMVYFRAAIPSIDAGSTAIPIGNSFTVHGLDCSPNKNIDINVFSCLQTIKPSDAASGVTGCTIQKSSTVTLTSGAVQGCNVETGSATLTRSTFSVDNTDATKAMADVEIGLQNTLAGMKYFRTAISGVDSGTDAIPFNNGANTFTIHGLSCVKGIDTTVTINVFSCAQTASTFVPNSSNCTPQKVSSLTITSSDVAGCSLPQNLAVTLDNGLDLEDIPLDTTVVFKLGDLNTSPKVYVTGITITNGPDTVTLPASCYGDANGPNKGNLSPVDHGDKISLYTGSNPLFLPPSSCSANAPLSIFSASEDKYEVTIYYNKATRRRGPSDYKTVIGFRINSGFIVSLSGILAFGFLFVL</sequence>
<evidence type="ECO:0000313" key="3">
    <source>
        <dbReference type="Proteomes" id="UP000193642"/>
    </source>
</evidence>
<accession>A0A1Y2AX00</accession>
<dbReference type="AlphaFoldDB" id="A0A1Y2AX00"/>
<name>A0A1Y2AX00_9FUNG</name>
<keyword evidence="1" id="KW-0812">Transmembrane</keyword>
<keyword evidence="3" id="KW-1185">Reference proteome</keyword>
<gene>
    <name evidence="2" type="ORF">BCR33DRAFT_773781</name>
</gene>
<keyword evidence="1" id="KW-0472">Membrane</keyword>
<proteinExistence type="predicted"/>
<keyword evidence="1" id="KW-1133">Transmembrane helix</keyword>
<dbReference type="EMBL" id="MCGO01000114">
    <property type="protein sequence ID" value="ORY26435.1"/>
    <property type="molecule type" value="Genomic_DNA"/>
</dbReference>
<organism evidence="2 3">
    <name type="scientific">Rhizoclosmatium globosum</name>
    <dbReference type="NCBI Taxonomy" id="329046"/>
    <lineage>
        <taxon>Eukaryota</taxon>
        <taxon>Fungi</taxon>
        <taxon>Fungi incertae sedis</taxon>
        <taxon>Chytridiomycota</taxon>
        <taxon>Chytridiomycota incertae sedis</taxon>
        <taxon>Chytridiomycetes</taxon>
        <taxon>Chytridiales</taxon>
        <taxon>Chytriomycetaceae</taxon>
        <taxon>Rhizoclosmatium</taxon>
    </lineage>
</organism>
<evidence type="ECO:0000256" key="1">
    <source>
        <dbReference type="SAM" id="Phobius"/>
    </source>
</evidence>
<comment type="caution">
    <text evidence="2">The sequence shown here is derived from an EMBL/GenBank/DDBJ whole genome shotgun (WGS) entry which is preliminary data.</text>
</comment>
<evidence type="ECO:0000313" key="2">
    <source>
        <dbReference type="EMBL" id="ORY26435.1"/>
    </source>
</evidence>
<reference evidence="2 3" key="1">
    <citation type="submission" date="2016-07" db="EMBL/GenBank/DDBJ databases">
        <title>Pervasive Adenine N6-methylation of Active Genes in Fungi.</title>
        <authorList>
            <consortium name="DOE Joint Genome Institute"/>
            <person name="Mondo S.J."/>
            <person name="Dannebaum R.O."/>
            <person name="Kuo R.C."/>
            <person name="Labutti K."/>
            <person name="Haridas S."/>
            <person name="Kuo A."/>
            <person name="Salamov A."/>
            <person name="Ahrendt S.R."/>
            <person name="Lipzen A."/>
            <person name="Sullivan W."/>
            <person name="Andreopoulos W.B."/>
            <person name="Clum A."/>
            <person name="Lindquist E."/>
            <person name="Daum C."/>
            <person name="Ramamoorthy G.K."/>
            <person name="Gryganskyi A."/>
            <person name="Culley D."/>
            <person name="Magnuson J.K."/>
            <person name="James T.Y."/>
            <person name="O'Malley M.A."/>
            <person name="Stajich J.E."/>
            <person name="Spatafora J.W."/>
            <person name="Visel A."/>
            <person name="Grigoriev I.V."/>
        </authorList>
    </citation>
    <scope>NUCLEOTIDE SEQUENCE [LARGE SCALE GENOMIC DNA]</scope>
    <source>
        <strain evidence="2 3">JEL800</strain>
    </source>
</reference>